<keyword evidence="2" id="KW-0472">Membrane</keyword>
<reference evidence="4" key="1">
    <citation type="submission" date="2022-11" db="UniProtKB">
        <authorList>
            <consortium name="WormBaseParasite"/>
        </authorList>
    </citation>
    <scope>IDENTIFICATION</scope>
</reference>
<dbReference type="AlphaFoldDB" id="A0A914VYJ4"/>
<dbReference type="Proteomes" id="UP000887566">
    <property type="component" value="Unplaced"/>
</dbReference>
<evidence type="ECO:0000256" key="2">
    <source>
        <dbReference type="SAM" id="Phobius"/>
    </source>
</evidence>
<feature type="region of interest" description="Disordered" evidence="1">
    <location>
        <begin position="144"/>
        <end position="165"/>
    </location>
</feature>
<keyword evidence="2" id="KW-1133">Transmembrane helix</keyword>
<protein>
    <submittedName>
        <fullName evidence="4">Uncharacterized protein</fullName>
    </submittedName>
</protein>
<accession>A0A914VYJ4</accession>
<evidence type="ECO:0000313" key="3">
    <source>
        <dbReference type="Proteomes" id="UP000887566"/>
    </source>
</evidence>
<organism evidence="3 4">
    <name type="scientific">Plectus sambesii</name>
    <dbReference type="NCBI Taxonomy" id="2011161"/>
    <lineage>
        <taxon>Eukaryota</taxon>
        <taxon>Metazoa</taxon>
        <taxon>Ecdysozoa</taxon>
        <taxon>Nematoda</taxon>
        <taxon>Chromadorea</taxon>
        <taxon>Plectida</taxon>
        <taxon>Plectina</taxon>
        <taxon>Plectoidea</taxon>
        <taxon>Plectidae</taxon>
        <taxon>Plectus</taxon>
    </lineage>
</organism>
<evidence type="ECO:0000313" key="4">
    <source>
        <dbReference type="WBParaSite" id="PSAMB.scaffold265size96537.g4051.t1"/>
    </source>
</evidence>
<proteinExistence type="predicted"/>
<feature type="compositionally biased region" description="Basic and acidic residues" evidence="1">
    <location>
        <begin position="144"/>
        <end position="160"/>
    </location>
</feature>
<sequence length="214" mass="23609">MGIVGRNVMSFLGDVARNVCLRGDSYERLLQQIRRSDSCIVFHRSLVVVVAAAAVVAAMKLENIRIPKIYFGLLATVGKRRSDAKRKAAIYGGRFRRLSPRITKFESTSRRAEASAARRAINDTTRDWLTVVLLIASATALTGGREDGGGGRPARPEDSAGSRSIVRASAAEPALSALRSLRVRLPAPWRRFGLRRRRRRRQLFFAPPLAGRGV</sequence>
<keyword evidence="2" id="KW-0812">Transmembrane</keyword>
<dbReference type="WBParaSite" id="PSAMB.scaffold265size96537.g4051.t1">
    <property type="protein sequence ID" value="PSAMB.scaffold265size96537.g4051.t1"/>
    <property type="gene ID" value="PSAMB.scaffold265size96537.g4051"/>
</dbReference>
<evidence type="ECO:0000256" key="1">
    <source>
        <dbReference type="SAM" id="MobiDB-lite"/>
    </source>
</evidence>
<feature type="transmembrane region" description="Helical" evidence="2">
    <location>
        <begin position="40"/>
        <end position="59"/>
    </location>
</feature>
<keyword evidence="3" id="KW-1185">Reference proteome</keyword>
<name>A0A914VYJ4_9BILA</name>